<keyword evidence="12" id="KW-1185">Reference proteome</keyword>
<dbReference type="InterPro" id="IPR057244">
    <property type="entry name" value="GAIN_B"/>
</dbReference>
<dbReference type="PROSITE" id="PS50261">
    <property type="entry name" value="G_PROTEIN_RECEP_F2_4"/>
    <property type="match status" value="1"/>
</dbReference>
<sequence length="436" mass="49190">QSFVSEPVPETDVTISLPSELNSYFAPGEGNKTRIQFHFYGSQKLFQDPLITNVTNTNLMVNSHIVSASIHGSDVNNLKERVSVTFRHLTFKQEEDKVRCVFWDFYQNNGHGGWNGEGCETHSVSPSQTSCRCDHLTHFGVLLDVSREPISDTDSRILTLLSFLGCGISSVFLGITLITYLGFKKVRQDYPSKILINLSVALLGLSMTFLLNSWLSSFSNYGLCISTAAVLHYFLLASFTWMGLEAVHMYLALVRIFNSYVSFYMLKLCAVGWGIPLLVVSLVLAINKDAYGNSLPAELATGYSISQQFCWVQHSIFFYVTVVAFVALILLCNICVFILVLIQIRKMKVNKPSENSRVSLRDLRTVASLTVLLGLTWIMGFFSFGPRRVILIYPFTICNSLQGLFIFVFHCLLKENVRKQWKAHLGCRRLRHGDYS</sequence>
<dbReference type="PROSITE" id="PS50221">
    <property type="entry name" value="GAIN_B"/>
    <property type="match status" value="1"/>
</dbReference>
<organism evidence="11 12">
    <name type="scientific">Tetraodon nigroviridis</name>
    <name type="common">Spotted green pufferfish</name>
    <name type="synonym">Chelonodon nigroviridis</name>
    <dbReference type="NCBI Taxonomy" id="99883"/>
    <lineage>
        <taxon>Eukaryota</taxon>
        <taxon>Metazoa</taxon>
        <taxon>Chordata</taxon>
        <taxon>Craniata</taxon>
        <taxon>Vertebrata</taxon>
        <taxon>Euteleostomi</taxon>
        <taxon>Actinopterygii</taxon>
        <taxon>Neopterygii</taxon>
        <taxon>Teleostei</taxon>
        <taxon>Neoteleostei</taxon>
        <taxon>Acanthomorphata</taxon>
        <taxon>Eupercaria</taxon>
        <taxon>Tetraodontiformes</taxon>
        <taxon>Tetradontoidea</taxon>
        <taxon>Tetraodontidae</taxon>
        <taxon>Tetraodon</taxon>
    </lineage>
</organism>
<keyword evidence="2 7" id="KW-0812">Transmembrane</keyword>
<feature type="transmembrane region" description="Helical" evidence="7">
    <location>
        <begin position="316"/>
        <end position="342"/>
    </location>
</feature>
<feature type="transmembrane region" description="Helical" evidence="7">
    <location>
        <begin position="363"/>
        <end position="384"/>
    </location>
</feature>
<dbReference type="InterPro" id="IPR046338">
    <property type="entry name" value="GAIN_dom_sf"/>
</dbReference>
<feature type="transmembrane region" description="Helical" evidence="7">
    <location>
        <begin position="195"/>
        <end position="214"/>
    </location>
</feature>
<proteinExistence type="predicted"/>
<evidence type="ECO:0008006" key="13">
    <source>
        <dbReference type="Google" id="ProtNLM"/>
    </source>
</evidence>
<feature type="domain" description="G-protein coupled receptors family 1 profile" evidence="10">
    <location>
        <begin position="173"/>
        <end position="378"/>
    </location>
</feature>
<feature type="transmembrane region" description="Helical" evidence="7">
    <location>
        <begin position="220"/>
        <end position="244"/>
    </location>
</feature>
<dbReference type="InterPro" id="IPR017452">
    <property type="entry name" value="GPCR_Rhodpsn_7TM"/>
</dbReference>
<dbReference type="GO" id="GO:0004930">
    <property type="term" value="F:G protein-coupled receptor activity"/>
    <property type="evidence" value="ECO:0007669"/>
    <property type="project" value="InterPro"/>
</dbReference>
<reference evidence="12" key="1">
    <citation type="journal article" date="2004" name="Nature">
        <title>Genome duplication in the teleost fish Tetraodon nigroviridis reveals the early vertebrate proto-karyotype.</title>
        <authorList>
            <person name="Jaillon O."/>
            <person name="Aury J.-M."/>
            <person name="Brunet F."/>
            <person name="Petit J.-L."/>
            <person name="Stange-Thomann N."/>
            <person name="Mauceli E."/>
            <person name="Bouneau L."/>
            <person name="Fischer C."/>
            <person name="Ozouf-Costaz C."/>
            <person name="Bernot A."/>
            <person name="Nicaud S."/>
            <person name="Jaffe D."/>
            <person name="Fisher S."/>
            <person name="Lutfalla G."/>
            <person name="Dossat C."/>
            <person name="Segurens B."/>
            <person name="Dasilva C."/>
            <person name="Salanoubat M."/>
            <person name="Levy M."/>
            <person name="Boudet N."/>
            <person name="Castellano S."/>
            <person name="Anthouard V."/>
            <person name="Jubin C."/>
            <person name="Castelli V."/>
            <person name="Katinka M."/>
            <person name="Vacherie B."/>
            <person name="Biemont C."/>
            <person name="Skalli Z."/>
            <person name="Cattolico L."/>
            <person name="Poulain J."/>
            <person name="De Berardinis V."/>
            <person name="Cruaud C."/>
            <person name="Duprat S."/>
            <person name="Brottier P."/>
            <person name="Coutanceau J.-P."/>
            <person name="Gouzy J."/>
            <person name="Parra G."/>
            <person name="Lardier G."/>
            <person name="Chapple C."/>
            <person name="McKernan K.J."/>
            <person name="McEwan P."/>
            <person name="Bosak S."/>
            <person name="Kellis M."/>
            <person name="Volff J.-N."/>
            <person name="Guigo R."/>
            <person name="Zody M.C."/>
            <person name="Mesirov J."/>
            <person name="Lindblad-Toh K."/>
            <person name="Birren B."/>
            <person name="Nusbaum C."/>
            <person name="Kahn D."/>
            <person name="Robinson-Rechavi M."/>
            <person name="Laudet V."/>
            <person name="Schachter V."/>
            <person name="Quetier F."/>
            <person name="Saurin W."/>
            <person name="Scarpelli C."/>
            <person name="Wincker P."/>
            <person name="Lander E.S."/>
            <person name="Weissenbach J."/>
            <person name="Roest Crollius H."/>
        </authorList>
    </citation>
    <scope>NUCLEOTIDE SEQUENCE [LARGE SCALE GENOMIC DNA]</scope>
</reference>
<dbReference type="GeneTree" id="ENSGT00940000156341"/>
<dbReference type="FunFam" id="1.20.1070.10:FF:000043">
    <property type="entry name" value="adhesion G-protein coupled receptor G2 isoform X1"/>
    <property type="match status" value="1"/>
</dbReference>
<name>H3DHG7_TETNG</name>
<dbReference type="GO" id="GO:0005886">
    <property type="term" value="C:plasma membrane"/>
    <property type="evidence" value="ECO:0007669"/>
    <property type="project" value="TreeGrafter"/>
</dbReference>
<dbReference type="PRINTS" id="PR00249">
    <property type="entry name" value="GPCRSECRETIN"/>
</dbReference>
<evidence type="ECO:0000256" key="7">
    <source>
        <dbReference type="SAM" id="Phobius"/>
    </source>
</evidence>
<feature type="domain" description="GAIN-B" evidence="8">
    <location>
        <begin position="1"/>
        <end position="149"/>
    </location>
</feature>
<dbReference type="InterPro" id="IPR017983">
    <property type="entry name" value="GPCR_2_secretin-like_CS"/>
</dbReference>
<reference evidence="11" key="2">
    <citation type="submission" date="2025-08" db="UniProtKB">
        <authorList>
            <consortium name="Ensembl"/>
        </authorList>
    </citation>
    <scope>IDENTIFICATION</scope>
</reference>
<dbReference type="InterPro" id="IPR017981">
    <property type="entry name" value="GPCR_2-like_7TM"/>
</dbReference>
<dbReference type="Gene3D" id="1.20.1070.10">
    <property type="entry name" value="Rhodopsin 7-helix transmembrane proteins"/>
    <property type="match status" value="1"/>
</dbReference>
<feature type="domain" description="G-protein coupled receptors family 2 profile 2" evidence="9">
    <location>
        <begin position="158"/>
        <end position="414"/>
    </location>
</feature>
<evidence type="ECO:0000256" key="1">
    <source>
        <dbReference type="ARBA" id="ARBA00004141"/>
    </source>
</evidence>
<dbReference type="InterPro" id="IPR000832">
    <property type="entry name" value="GPCR_2_secretin-like"/>
</dbReference>
<evidence type="ECO:0000313" key="12">
    <source>
        <dbReference type="Proteomes" id="UP000007303"/>
    </source>
</evidence>
<evidence type="ECO:0000256" key="5">
    <source>
        <dbReference type="ARBA" id="ARBA00023136"/>
    </source>
</evidence>
<dbReference type="PROSITE" id="PS50262">
    <property type="entry name" value="G_PROTEIN_RECEP_F1_2"/>
    <property type="match status" value="1"/>
</dbReference>
<feature type="transmembrane region" description="Helical" evidence="7">
    <location>
        <begin position="390"/>
        <end position="413"/>
    </location>
</feature>
<keyword evidence="4 7" id="KW-1133">Transmembrane helix</keyword>
<evidence type="ECO:0000256" key="4">
    <source>
        <dbReference type="ARBA" id="ARBA00022989"/>
    </source>
</evidence>
<keyword evidence="6" id="KW-1015">Disulfide bond</keyword>
<dbReference type="PANTHER" id="PTHR12011:SF277">
    <property type="entry name" value="ADHESION G-PROTEIN COUPLED RECEPTOR G4"/>
    <property type="match status" value="1"/>
</dbReference>
<dbReference type="Gene3D" id="2.60.220.50">
    <property type="match status" value="1"/>
</dbReference>
<evidence type="ECO:0000259" key="10">
    <source>
        <dbReference type="PROSITE" id="PS50262"/>
    </source>
</evidence>
<dbReference type="Ensembl" id="ENSTNIT00000020192.1">
    <property type="protein sequence ID" value="ENSTNIP00000019961.1"/>
    <property type="gene ID" value="ENSTNIG00000016848.1"/>
</dbReference>
<evidence type="ECO:0000256" key="3">
    <source>
        <dbReference type="ARBA" id="ARBA00022729"/>
    </source>
</evidence>
<dbReference type="GO" id="GO:0007189">
    <property type="term" value="P:adenylate cyclase-activating G protein-coupled receptor signaling pathway"/>
    <property type="evidence" value="ECO:0007669"/>
    <property type="project" value="TreeGrafter"/>
</dbReference>
<feature type="transmembrane region" description="Helical" evidence="7">
    <location>
        <begin position="157"/>
        <end position="183"/>
    </location>
</feature>
<dbReference type="Pfam" id="PF00002">
    <property type="entry name" value="7tm_2"/>
    <property type="match status" value="1"/>
</dbReference>
<evidence type="ECO:0000259" key="8">
    <source>
        <dbReference type="PROSITE" id="PS50221"/>
    </source>
</evidence>
<dbReference type="PANTHER" id="PTHR12011">
    <property type="entry name" value="ADHESION G-PROTEIN COUPLED RECEPTOR"/>
    <property type="match status" value="1"/>
</dbReference>
<comment type="subcellular location">
    <subcellularLocation>
        <location evidence="1">Membrane</location>
        <topology evidence="1">Multi-pass membrane protein</topology>
    </subcellularLocation>
</comment>
<dbReference type="InterPro" id="IPR000203">
    <property type="entry name" value="GPS"/>
</dbReference>
<evidence type="ECO:0000313" key="11">
    <source>
        <dbReference type="Ensembl" id="ENSTNIP00000019961.1"/>
    </source>
</evidence>
<reference evidence="11" key="3">
    <citation type="submission" date="2025-09" db="UniProtKB">
        <authorList>
            <consortium name="Ensembl"/>
        </authorList>
    </citation>
    <scope>IDENTIFICATION</scope>
</reference>
<feature type="transmembrane region" description="Helical" evidence="7">
    <location>
        <begin position="264"/>
        <end position="286"/>
    </location>
</feature>
<accession>H3DHG7</accession>
<dbReference type="AlphaFoldDB" id="H3DHG7"/>
<keyword evidence="5 7" id="KW-0472">Membrane</keyword>
<dbReference type="GO" id="GO:0007166">
    <property type="term" value="P:cell surface receptor signaling pathway"/>
    <property type="evidence" value="ECO:0007669"/>
    <property type="project" value="InterPro"/>
</dbReference>
<dbReference type="CDD" id="cd15997">
    <property type="entry name" value="7tmB2_GPR112"/>
    <property type="match status" value="1"/>
</dbReference>
<dbReference type="SMART" id="SM00303">
    <property type="entry name" value="GPS"/>
    <property type="match status" value="1"/>
</dbReference>
<evidence type="ECO:0000256" key="6">
    <source>
        <dbReference type="ARBA" id="ARBA00023157"/>
    </source>
</evidence>
<dbReference type="PROSITE" id="PS00650">
    <property type="entry name" value="G_PROTEIN_RECEP_F2_2"/>
    <property type="match status" value="1"/>
</dbReference>
<evidence type="ECO:0000259" key="9">
    <source>
        <dbReference type="PROSITE" id="PS50261"/>
    </source>
</evidence>
<keyword evidence="3" id="KW-0732">Signal</keyword>
<dbReference type="InParanoid" id="H3DHG7"/>
<dbReference type="OMA" id="QDPETNW"/>
<protein>
    <recommendedName>
        <fullName evidence="13">Adhesion G protein-coupled receptor G4b</fullName>
    </recommendedName>
</protein>
<dbReference type="Proteomes" id="UP000007303">
    <property type="component" value="Unassembled WGS sequence"/>
</dbReference>
<dbReference type="Pfam" id="PF01825">
    <property type="entry name" value="GPS"/>
    <property type="match status" value="1"/>
</dbReference>
<dbReference type="SUPFAM" id="SSF81321">
    <property type="entry name" value="Family A G protein-coupled receptor-like"/>
    <property type="match status" value="1"/>
</dbReference>
<dbReference type="HOGENOM" id="CLU_002753_3_9_1"/>
<evidence type="ECO:0000256" key="2">
    <source>
        <dbReference type="ARBA" id="ARBA00022692"/>
    </source>
</evidence>